<dbReference type="OrthoDB" id="6579773at2"/>
<dbReference type="EMBL" id="NFZW01000016">
    <property type="protein sequence ID" value="RFA34437.1"/>
    <property type="molecule type" value="Genomic_DNA"/>
</dbReference>
<accession>A0A3E0WR14</accession>
<proteinExistence type="predicted"/>
<keyword evidence="2" id="KW-1185">Reference proteome</keyword>
<protein>
    <submittedName>
        <fullName evidence="1">Cytoplasmic protein</fullName>
    </submittedName>
</protein>
<reference evidence="2" key="1">
    <citation type="submission" date="2017-05" db="EMBL/GenBank/DDBJ databases">
        <authorList>
            <person name="Sharma S."/>
            <person name="Sidhu C."/>
            <person name="Pinnaka A.K."/>
        </authorList>
    </citation>
    <scope>NUCLEOTIDE SEQUENCE [LARGE SCALE GENOMIC DNA]</scope>
    <source>
        <strain evidence="2">AK93</strain>
    </source>
</reference>
<name>A0A3E0WR14_9GAMM</name>
<evidence type="ECO:0000313" key="2">
    <source>
        <dbReference type="Proteomes" id="UP000256763"/>
    </source>
</evidence>
<evidence type="ECO:0000313" key="1">
    <source>
        <dbReference type="EMBL" id="RFA34437.1"/>
    </source>
</evidence>
<dbReference type="Proteomes" id="UP000256763">
    <property type="component" value="Unassembled WGS sequence"/>
</dbReference>
<dbReference type="AlphaFoldDB" id="A0A3E0WR14"/>
<gene>
    <name evidence="1" type="ORF">CAL65_15540</name>
</gene>
<comment type="caution">
    <text evidence="1">The sequence shown here is derived from an EMBL/GenBank/DDBJ whole genome shotgun (WGS) entry which is preliminary data.</text>
</comment>
<organism evidence="1 2">
    <name type="scientific">Alkalilimnicola ehrlichii</name>
    <dbReference type="NCBI Taxonomy" id="351052"/>
    <lineage>
        <taxon>Bacteria</taxon>
        <taxon>Pseudomonadati</taxon>
        <taxon>Pseudomonadota</taxon>
        <taxon>Gammaproteobacteria</taxon>
        <taxon>Chromatiales</taxon>
        <taxon>Ectothiorhodospiraceae</taxon>
        <taxon>Alkalilimnicola</taxon>
    </lineage>
</organism>
<dbReference type="RefSeq" id="WP_116303036.1">
    <property type="nucleotide sequence ID" value="NZ_NFZV01000016.1"/>
</dbReference>
<sequence>MTAYRLVIWRNDRLLGQFETEVPWAREAIRDMLKRLPTNEGYRVKAFIAHDEQRILASAQAGMKLLGRELIFQELPLARLSSNCQDRE</sequence>